<accession>A0ABU4VGP8</accession>
<organism evidence="3 4">
    <name type="scientific">Patulibacter brassicae</name>
    <dbReference type="NCBI Taxonomy" id="1705717"/>
    <lineage>
        <taxon>Bacteria</taxon>
        <taxon>Bacillati</taxon>
        <taxon>Actinomycetota</taxon>
        <taxon>Thermoleophilia</taxon>
        <taxon>Solirubrobacterales</taxon>
        <taxon>Patulibacteraceae</taxon>
        <taxon>Patulibacter</taxon>
    </lineage>
</organism>
<protein>
    <submittedName>
        <fullName evidence="3">MBL fold metallo-hydrolase</fullName>
    </submittedName>
</protein>
<keyword evidence="4" id="KW-1185">Reference proteome</keyword>
<feature type="region of interest" description="Disordered" evidence="1">
    <location>
        <begin position="1"/>
        <end position="25"/>
    </location>
</feature>
<dbReference type="SUPFAM" id="SSF56281">
    <property type="entry name" value="Metallo-hydrolase/oxidoreductase"/>
    <property type="match status" value="1"/>
</dbReference>
<dbReference type="PANTHER" id="PTHR42951">
    <property type="entry name" value="METALLO-BETA-LACTAMASE DOMAIN-CONTAINING"/>
    <property type="match status" value="1"/>
</dbReference>
<dbReference type="InterPro" id="IPR036866">
    <property type="entry name" value="RibonucZ/Hydroxyglut_hydro"/>
</dbReference>
<dbReference type="Pfam" id="PF00753">
    <property type="entry name" value="Lactamase_B"/>
    <property type="match status" value="1"/>
</dbReference>
<dbReference type="InterPro" id="IPR001279">
    <property type="entry name" value="Metallo-B-lactamas"/>
</dbReference>
<reference evidence="3 4" key="1">
    <citation type="submission" date="2023-11" db="EMBL/GenBank/DDBJ databases">
        <authorList>
            <person name="Xu M."/>
            <person name="Jiang T."/>
        </authorList>
    </citation>
    <scope>NUCLEOTIDE SEQUENCE [LARGE SCALE GENOMIC DNA]</scope>
    <source>
        <strain evidence="3 4">SD</strain>
    </source>
</reference>
<dbReference type="SMART" id="SM00849">
    <property type="entry name" value="Lactamase_B"/>
    <property type="match status" value="1"/>
</dbReference>
<dbReference type="Proteomes" id="UP001277761">
    <property type="component" value="Unassembled WGS sequence"/>
</dbReference>
<name>A0ABU4VGP8_9ACTN</name>
<evidence type="ECO:0000313" key="3">
    <source>
        <dbReference type="EMBL" id="MDX8150005.1"/>
    </source>
</evidence>
<feature type="domain" description="Metallo-beta-lactamase" evidence="2">
    <location>
        <begin position="45"/>
        <end position="239"/>
    </location>
</feature>
<evidence type="ECO:0000259" key="2">
    <source>
        <dbReference type="SMART" id="SM00849"/>
    </source>
</evidence>
<dbReference type="InterPro" id="IPR050855">
    <property type="entry name" value="NDM-1-like"/>
</dbReference>
<comment type="caution">
    <text evidence="3">The sequence shown here is derived from an EMBL/GenBank/DDBJ whole genome shotgun (WGS) entry which is preliminary data.</text>
</comment>
<evidence type="ECO:0000313" key="4">
    <source>
        <dbReference type="Proteomes" id="UP001277761"/>
    </source>
</evidence>
<gene>
    <name evidence="3" type="ORF">SK069_00235</name>
</gene>
<dbReference type="Gene3D" id="3.60.15.10">
    <property type="entry name" value="Ribonuclease Z/Hydroxyacylglutathione hydrolase-like"/>
    <property type="match status" value="1"/>
</dbReference>
<feature type="compositionally biased region" description="Low complexity" evidence="1">
    <location>
        <begin position="1"/>
        <end position="13"/>
    </location>
</feature>
<dbReference type="RefSeq" id="WP_319952158.1">
    <property type="nucleotide sequence ID" value="NZ_JAXAVX010000001.1"/>
</dbReference>
<evidence type="ECO:0000256" key="1">
    <source>
        <dbReference type="SAM" id="MobiDB-lite"/>
    </source>
</evidence>
<sequence>MTPAQSASPSAASPAPPLPRRTSPVADLEPVADGVWLLRGGFKHAMNVVLIEDPDGGVVLFDAGERGMAAPILAAAERLGGLRRVVLGHADNDHRGAAPYLGVPVLCHPLEIAAAEAGGHRDYWDLRDLPLPINVLHRFLMWRSWEGGPVRIAGTVREGDEIAGFRVVELPGHAPGLIGLWREADGVALVSDALYMTSMLGRPQDPAVPEAAYNHDGAQAAASIGKLADLGPRIVVPGHAGPLTEDVVPALRRAARG</sequence>
<dbReference type="EMBL" id="JAXAVX010000001">
    <property type="protein sequence ID" value="MDX8150005.1"/>
    <property type="molecule type" value="Genomic_DNA"/>
</dbReference>
<proteinExistence type="predicted"/>